<keyword evidence="5" id="KW-0548">Nucleotidyltransferase</keyword>
<dbReference type="PaxDb" id="353153-Q4CYM3"/>
<dbReference type="PANTHER" id="PTHR10102:SF0">
    <property type="entry name" value="DNA-DIRECTED RNA POLYMERASE, MITOCHONDRIAL"/>
    <property type="match status" value="1"/>
</dbReference>
<organism evidence="9 10">
    <name type="scientific">Trypanosoma cruzi (strain CL Brener)</name>
    <dbReference type="NCBI Taxonomy" id="353153"/>
    <lineage>
        <taxon>Eukaryota</taxon>
        <taxon>Discoba</taxon>
        <taxon>Euglenozoa</taxon>
        <taxon>Kinetoplastea</taxon>
        <taxon>Metakinetoplastina</taxon>
        <taxon>Trypanosomatida</taxon>
        <taxon>Trypanosomatidae</taxon>
        <taxon>Trypanosoma</taxon>
        <taxon>Schizotrypanum</taxon>
    </lineage>
</organism>
<protein>
    <recommendedName>
        <fullName evidence="2">DNA-directed RNA polymerase</fullName>
        <ecNumber evidence="2">2.7.7.6</ecNumber>
    </recommendedName>
</protein>
<dbReference type="GO" id="GO:0003899">
    <property type="term" value="F:DNA-directed RNA polymerase activity"/>
    <property type="evidence" value="ECO:0007669"/>
    <property type="project" value="UniProtKB-EC"/>
</dbReference>
<dbReference type="eggNOG" id="KOG1038">
    <property type="taxonomic scope" value="Eukaryota"/>
</dbReference>
<reference evidence="9 10" key="1">
    <citation type="journal article" date="2005" name="Science">
        <title>The genome sequence of Trypanosoma cruzi, etiologic agent of Chagas disease.</title>
        <authorList>
            <person name="El-Sayed N.M."/>
            <person name="Myler P.J."/>
            <person name="Bartholomeu D.C."/>
            <person name="Nilsson D."/>
            <person name="Aggarwal G."/>
            <person name="Tran A.N."/>
            <person name="Ghedin E."/>
            <person name="Worthey E.A."/>
            <person name="Delcher A.L."/>
            <person name="Blandin G."/>
            <person name="Westenberger S.J."/>
            <person name="Caler E."/>
            <person name="Cerqueira G.C."/>
            <person name="Branche C."/>
            <person name="Haas B."/>
            <person name="Anupama A."/>
            <person name="Arner E."/>
            <person name="Aslund L."/>
            <person name="Attipoe P."/>
            <person name="Bontempi E."/>
            <person name="Bringaud F."/>
            <person name="Burton P."/>
            <person name="Cadag E."/>
            <person name="Campbell D.A."/>
            <person name="Carrington M."/>
            <person name="Crabtree J."/>
            <person name="Darban H."/>
            <person name="da Silveira J.F."/>
            <person name="de Jong P."/>
            <person name="Edwards K."/>
            <person name="Englund P.T."/>
            <person name="Fazelina G."/>
            <person name="Feldblyum T."/>
            <person name="Ferella M."/>
            <person name="Frasch A.C."/>
            <person name="Gull K."/>
            <person name="Horn D."/>
            <person name="Hou L."/>
            <person name="Huang Y."/>
            <person name="Kindlund E."/>
            <person name="Klingbeil M."/>
            <person name="Kluge S."/>
            <person name="Koo H."/>
            <person name="Lacerda D."/>
            <person name="Levin M.J."/>
            <person name="Lorenzi H."/>
            <person name="Louie T."/>
            <person name="Machado C.R."/>
            <person name="McCulloch R."/>
            <person name="McKenna A."/>
            <person name="Mizuno Y."/>
            <person name="Mottram J.C."/>
            <person name="Nelson S."/>
            <person name="Ochaya S."/>
            <person name="Osoegawa K."/>
            <person name="Pai G."/>
            <person name="Parsons M."/>
            <person name="Pentony M."/>
            <person name="Pettersson U."/>
            <person name="Pop M."/>
            <person name="Ramirez J.L."/>
            <person name="Rinta J."/>
            <person name="Robertson L."/>
            <person name="Salzberg S.L."/>
            <person name="Sanchez D.O."/>
            <person name="Seyler A."/>
            <person name="Sharma R."/>
            <person name="Shetty J."/>
            <person name="Simpson A.J."/>
            <person name="Sisk E."/>
            <person name="Tammi M.T."/>
            <person name="Tarleton R."/>
            <person name="Teixeira S."/>
            <person name="Van Aken S."/>
            <person name="Vogt C."/>
            <person name="Ward P.N."/>
            <person name="Wickstead B."/>
            <person name="Wortman J."/>
            <person name="White O."/>
            <person name="Fraser C.M."/>
            <person name="Stuart K.D."/>
            <person name="Andersson B."/>
        </authorList>
    </citation>
    <scope>NUCLEOTIDE SEQUENCE [LARGE SCALE GENOMIC DNA]</scope>
    <source>
        <strain evidence="9 10">CL Brener</strain>
    </source>
</reference>
<dbReference type="GO" id="GO:0034245">
    <property type="term" value="C:mitochondrial DNA-directed RNA polymerase complex"/>
    <property type="evidence" value="ECO:0007669"/>
    <property type="project" value="TreeGrafter"/>
</dbReference>
<name>Q4CYM3_TRYCC</name>
<dbReference type="Proteomes" id="UP000002296">
    <property type="component" value="Unassembled WGS sequence"/>
</dbReference>
<dbReference type="Pfam" id="PF00940">
    <property type="entry name" value="RNA_pol"/>
    <property type="match status" value="1"/>
</dbReference>
<dbReference type="SUPFAM" id="SSF56672">
    <property type="entry name" value="DNA/RNA polymerases"/>
    <property type="match status" value="1"/>
</dbReference>
<dbReference type="InterPro" id="IPR002092">
    <property type="entry name" value="DNA-dir_Rpol_phage-type"/>
</dbReference>
<dbReference type="RefSeq" id="XP_807220.1">
    <property type="nucleotide sequence ID" value="XM_802127.1"/>
</dbReference>
<comment type="caution">
    <text evidence="9">The sequence shown here is derived from an EMBL/GenBank/DDBJ whole genome shotgun (WGS) entry which is preliminary data.</text>
</comment>
<keyword evidence="10" id="KW-1185">Reference proteome</keyword>
<dbReference type="PANTHER" id="PTHR10102">
    <property type="entry name" value="DNA-DIRECTED RNA POLYMERASE, MITOCHONDRIAL"/>
    <property type="match status" value="1"/>
</dbReference>
<dbReference type="STRING" id="353153.Q4CYM3"/>
<dbReference type="AlphaFoldDB" id="Q4CYM3"/>
<evidence type="ECO:0000256" key="2">
    <source>
        <dbReference type="ARBA" id="ARBA00012418"/>
    </source>
</evidence>
<dbReference type="EC" id="2.7.7.6" evidence="2"/>
<comment type="similarity">
    <text evidence="1">Belongs to the phage and mitochondrial RNA polymerase family.</text>
</comment>
<dbReference type="InterPro" id="IPR046950">
    <property type="entry name" value="DNA-dir_Rpol_C_phage-type"/>
</dbReference>
<evidence type="ECO:0000313" key="10">
    <source>
        <dbReference type="Proteomes" id="UP000002296"/>
    </source>
</evidence>
<dbReference type="GeneID" id="3537412"/>
<evidence type="ECO:0000256" key="4">
    <source>
        <dbReference type="ARBA" id="ARBA00022679"/>
    </source>
</evidence>
<dbReference type="SMR" id="Q4CYM3"/>
<evidence type="ECO:0000256" key="6">
    <source>
        <dbReference type="ARBA" id="ARBA00023163"/>
    </source>
</evidence>
<gene>
    <name evidence="9" type="ORF">Tc00.1047053503487.10</name>
</gene>
<accession>Q4CYM3</accession>
<evidence type="ECO:0000256" key="5">
    <source>
        <dbReference type="ARBA" id="ARBA00022695"/>
    </source>
</evidence>
<evidence type="ECO:0000313" key="9">
    <source>
        <dbReference type="EMBL" id="EAN85369.1"/>
    </source>
</evidence>
<dbReference type="GO" id="GO:0003677">
    <property type="term" value="F:DNA binding"/>
    <property type="evidence" value="ECO:0007669"/>
    <property type="project" value="InterPro"/>
</dbReference>
<dbReference type="EMBL" id="AAHK01001440">
    <property type="protein sequence ID" value="EAN85369.1"/>
    <property type="molecule type" value="Genomic_DNA"/>
</dbReference>
<evidence type="ECO:0000256" key="7">
    <source>
        <dbReference type="ARBA" id="ARBA00048552"/>
    </source>
</evidence>
<feature type="domain" description="DNA-directed RNA polymerase C-terminal" evidence="8">
    <location>
        <begin position="2"/>
        <end position="168"/>
    </location>
</feature>
<comment type="catalytic activity">
    <reaction evidence="7">
        <text>RNA(n) + a ribonucleoside 5'-triphosphate = RNA(n+1) + diphosphate</text>
        <dbReference type="Rhea" id="RHEA:21248"/>
        <dbReference type="Rhea" id="RHEA-COMP:14527"/>
        <dbReference type="Rhea" id="RHEA-COMP:17342"/>
        <dbReference type="ChEBI" id="CHEBI:33019"/>
        <dbReference type="ChEBI" id="CHEBI:61557"/>
        <dbReference type="ChEBI" id="CHEBI:140395"/>
        <dbReference type="EC" id="2.7.7.6"/>
    </reaction>
</comment>
<keyword evidence="4" id="KW-0808">Transferase</keyword>
<dbReference type="InterPro" id="IPR043502">
    <property type="entry name" value="DNA/RNA_pol_sf"/>
</dbReference>
<sequence>MADYLREKVLESLGISFRETQNCRRWITEVTNMIWEAQPAELRTALCWTTPLGLVVRQPYKVRKEITLFTPHGCSRIPGDAFSAASRKQLTAIAPNLIHSLDATHLAMTAIEMQNLGLSMMAVHDSYWTYACDLPVLSKVLRQQFVTLYSKYDPLWELKEQWEEAYFMDLRRHGTLLPDPPKRGDLDLSVVLDSPYFFS</sequence>
<evidence type="ECO:0000256" key="1">
    <source>
        <dbReference type="ARBA" id="ARBA00009493"/>
    </source>
</evidence>
<dbReference type="KEGG" id="tcr:503487.10"/>
<dbReference type="InParanoid" id="Q4CYM3"/>
<evidence type="ECO:0000256" key="3">
    <source>
        <dbReference type="ARBA" id="ARBA00022478"/>
    </source>
</evidence>
<evidence type="ECO:0000259" key="8">
    <source>
        <dbReference type="Pfam" id="PF00940"/>
    </source>
</evidence>
<keyword evidence="3 9" id="KW-0240">DNA-directed RNA polymerase</keyword>
<proteinExistence type="inferred from homology"/>
<dbReference type="GO" id="GO:0006390">
    <property type="term" value="P:mitochondrial transcription"/>
    <property type="evidence" value="ECO:0007669"/>
    <property type="project" value="TreeGrafter"/>
</dbReference>
<keyword evidence="6" id="KW-0804">Transcription</keyword>
<dbReference type="Gene3D" id="3.30.70.370">
    <property type="match status" value="1"/>
</dbReference>